<organism evidence="1">
    <name type="scientific">Spongospora subterranea</name>
    <dbReference type="NCBI Taxonomy" id="70186"/>
    <lineage>
        <taxon>Eukaryota</taxon>
        <taxon>Sar</taxon>
        <taxon>Rhizaria</taxon>
        <taxon>Endomyxa</taxon>
        <taxon>Phytomyxea</taxon>
        <taxon>Plasmodiophorida</taxon>
        <taxon>Plasmodiophoridae</taxon>
        <taxon>Spongospora</taxon>
    </lineage>
</organism>
<sequence>LFFWREEHGFIVADFLASPTITRLTVFIDAQGRIAMYTDSNAQLSSIVQIQYFVKPFGTVALSKGDVKEHIQYGIVSGNILNNIFHMMSNVFAPTFLGNTSWPKKP</sequence>
<reference evidence="1" key="1">
    <citation type="submission" date="2015-04" db="EMBL/GenBank/DDBJ databases">
        <title>The genome sequence of the plant pathogenic Rhizarian Plasmodiophora brassicae reveals insights in its biotrophic life cycle and the origin of chitin synthesis.</title>
        <authorList>
            <person name="Schwelm A."/>
            <person name="Fogelqvist J."/>
            <person name="Knaust A."/>
            <person name="Julke S."/>
            <person name="Lilja T."/>
            <person name="Dhandapani V."/>
            <person name="Bonilla-Rosso G."/>
            <person name="Karlsson M."/>
            <person name="Shevchenko A."/>
            <person name="Choi S.R."/>
            <person name="Kim H.G."/>
            <person name="Park J.Y."/>
            <person name="Lim Y.P."/>
            <person name="Ludwig-Muller J."/>
            <person name="Dixelius C."/>
        </authorList>
    </citation>
    <scope>NUCLEOTIDE SEQUENCE</scope>
    <source>
        <tissue evidence="1">Potato root galls</tissue>
    </source>
</reference>
<protein>
    <submittedName>
        <fullName evidence="1">Uncharacterized protein</fullName>
    </submittedName>
</protein>
<dbReference type="AlphaFoldDB" id="A0A0H5RB03"/>
<dbReference type="EMBL" id="HACM01010544">
    <property type="protein sequence ID" value="CRZ10986.1"/>
    <property type="molecule type" value="Transcribed_RNA"/>
</dbReference>
<name>A0A0H5RB03_9EUKA</name>
<accession>A0A0H5RB03</accession>
<proteinExistence type="predicted"/>
<evidence type="ECO:0000313" key="1">
    <source>
        <dbReference type="EMBL" id="CRZ10986.1"/>
    </source>
</evidence>
<feature type="non-terminal residue" evidence="1">
    <location>
        <position position="1"/>
    </location>
</feature>